<name>A0AC35TGN5_9BILA</name>
<reference evidence="2" key="1">
    <citation type="submission" date="2016-11" db="UniProtKB">
        <authorList>
            <consortium name="WormBaseParasite"/>
        </authorList>
    </citation>
    <scope>IDENTIFICATION</scope>
    <source>
        <strain evidence="2">KR3021</strain>
    </source>
</reference>
<sequence length="497" mass="56423">MERLMLPNYESANINVTETLIKKFEKPELNVNFVNREAIELKLKIPEVSLLGDVKANYLGWNYKVSFSIDIRNLEIDMRVKVIKNEITNETYITVHECNLTKNYATVLFHGKDAHHLNSFKGLLNKLIHSEISDAICNLPYNIKSFLEMENKIGMQKREKAVLAASEPTGEEEYYYNTLPEVLCLNYFQGSGLDNVSASNEVAFDLNKNTGIQIEDWGIDFSLKHLDTFLHNDIVFGIDGTILYLGQKPQNVTRSSLFKFDLMRERMLGLVITEYVANTFLQHLYIHQVGTLTEQFLPNDAPRMLRKVLNTFCSTCKLVLNANLTKRATLVISKDGIQLNLSGEFSISFIKRGSSRCALKADIAFLVNAKPMAYNSTIYGGLFLKNVEFKVKEIGVGGFVGRTLKNGLNAIVRKIFWPALEKKIKYLLNQEGIMLPNICGVNLEHLDIKYVDGAVIISSDFTYDIDHLAGAFTQFIDGRVQAKLQQNQNVNDILRNY</sequence>
<protein>
    <submittedName>
        <fullName evidence="2">BPI2 domain-containing protein</fullName>
    </submittedName>
</protein>
<accession>A0AC35TGN5</accession>
<dbReference type="Proteomes" id="UP000095286">
    <property type="component" value="Unplaced"/>
</dbReference>
<evidence type="ECO:0000313" key="2">
    <source>
        <dbReference type="WBParaSite" id="RSKR_0000032100.1"/>
    </source>
</evidence>
<organism evidence="1 2">
    <name type="scientific">Rhabditophanes sp. KR3021</name>
    <dbReference type="NCBI Taxonomy" id="114890"/>
    <lineage>
        <taxon>Eukaryota</taxon>
        <taxon>Metazoa</taxon>
        <taxon>Ecdysozoa</taxon>
        <taxon>Nematoda</taxon>
        <taxon>Chromadorea</taxon>
        <taxon>Rhabditida</taxon>
        <taxon>Tylenchina</taxon>
        <taxon>Panagrolaimomorpha</taxon>
        <taxon>Strongyloidoidea</taxon>
        <taxon>Alloionematidae</taxon>
        <taxon>Rhabditophanes</taxon>
    </lineage>
</organism>
<dbReference type="WBParaSite" id="RSKR_0000032100.1">
    <property type="protein sequence ID" value="RSKR_0000032100.1"/>
    <property type="gene ID" value="RSKR_0000032100"/>
</dbReference>
<proteinExistence type="predicted"/>
<evidence type="ECO:0000313" key="1">
    <source>
        <dbReference type="Proteomes" id="UP000095286"/>
    </source>
</evidence>